<evidence type="ECO:0000313" key="4">
    <source>
        <dbReference type="Proteomes" id="UP000249239"/>
    </source>
</evidence>
<dbReference type="Proteomes" id="UP000249239">
    <property type="component" value="Unassembled WGS sequence"/>
</dbReference>
<dbReference type="InterPro" id="IPR036390">
    <property type="entry name" value="WH_DNA-bd_sf"/>
</dbReference>
<evidence type="ECO:0000313" key="3">
    <source>
        <dbReference type="EMBL" id="PZX19245.1"/>
    </source>
</evidence>
<dbReference type="AlphaFoldDB" id="A0A2W7NFT9"/>
<keyword evidence="4" id="KW-1185">Reference proteome</keyword>
<comment type="caution">
    <text evidence="3">The sequence shown here is derived from an EMBL/GenBank/DDBJ whole genome shotgun (WGS) entry which is preliminary data.</text>
</comment>
<evidence type="ECO:0000259" key="1">
    <source>
        <dbReference type="Pfam" id="PF00293"/>
    </source>
</evidence>
<dbReference type="InterPro" id="IPR000086">
    <property type="entry name" value="NUDIX_hydrolase_dom"/>
</dbReference>
<feature type="domain" description="NrtR DNA-binding winged helix" evidence="2">
    <location>
        <begin position="165"/>
        <end position="225"/>
    </location>
</feature>
<evidence type="ECO:0000259" key="2">
    <source>
        <dbReference type="Pfam" id="PF21906"/>
    </source>
</evidence>
<dbReference type="EMBL" id="QKZK01000005">
    <property type="protein sequence ID" value="PZX19245.1"/>
    <property type="molecule type" value="Genomic_DNA"/>
</dbReference>
<dbReference type="InterPro" id="IPR015797">
    <property type="entry name" value="NUDIX_hydrolase-like_dom_sf"/>
</dbReference>
<dbReference type="SUPFAM" id="SSF46785">
    <property type="entry name" value="Winged helix' DNA-binding domain"/>
    <property type="match status" value="1"/>
</dbReference>
<organism evidence="3 4">
    <name type="scientific">Breznakibacter xylanolyticus</name>
    <dbReference type="NCBI Taxonomy" id="990"/>
    <lineage>
        <taxon>Bacteria</taxon>
        <taxon>Pseudomonadati</taxon>
        <taxon>Bacteroidota</taxon>
        <taxon>Bacteroidia</taxon>
        <taxon>Marinilabiliales</taxon>
        <taxon>Marinilabiliaceae</taxon>
        <taxon>Breznakibacter</taxon>
    </lineage>
</organism>
<sequence>MAQFNQTISVDCVIFGFDGEQLNVLLVDRTLTKEGQEIFSDLTLTGNHIYEDEELDNAAARILFDLTGVKDIYLEQFGVFASPERLNHPNDRQWLLANGRNPDSRIVSVAYFSLIATKEITLEWKGRNVKWYPVNSVGTLAFDHNQILSKALAALRNKLRSAPIGFALLPEKFTLSQLQKIYEIILGTELDKRNFRKKIARMKYLIPLNEKQKGVAHKPAQLYVFDRDIYEKSKTEMFDFSI</sequence>
<reference evidence="3 4" key="1">
    <citation type="submission" date="2018-06" db="EMBL/GenBank/DDBJ databases">
        <title>Genomic Encyclopedia of Archaeal and Bacterial Type Strains, Phase II (KMG-II): from individual species to whole genera.</title>
        <authorList>
            <person name="Goeker M."/>
        </authorList>
    </citation>
    <scope>NUCLEOTIDE SEQUENCE [LARGE SCALE GENOMIC DNA]</scope>
    <source>
        <strain evidence="3 4">DSM 6779</strain>
    </source>
</reference>
<name>A0A2W7NFT9_9BACT</name>
<dbReference type="Gene3D" id="3.90.79.10">
    <property type="entry name" value="Nucleoside Triphosphate Pyrophosphohydrolase"/>
    <property type="match status" value="1"/>
</dbReference>
<feature type="domain" description="Nudix hydrolase" evidence="1">
    <location>
        <begin position="7"/>
        <end position="150"/>
    </location>
</feature>
<dbReference type="Gene3D" id="1.10.10.10">
    <property type="entry name" value="Winged helix-like DNA-binding domain superfamily/Winged helix DNA-binding domain"/>
    <property type="match status" value="1"/>
</dbReference>
<dbReference type="OrthoDB" id="9786141at2"/>
<dbReference type="SUPFAM" id="SSF55811">
    <property type="entry name" value="Nudix"/>
    <property type="match status" value="1"/>
</dbReference>
<dbReference type="PANTHER" id="PTHR43736">
    <property type="entry name" value="ADP-RIBOSE PYROPHOSPHATASE"/>
    <property type="match status" value="1"/>
</dbReference>
<dbReference type="InterPro" id="IPR036388">
    <property type="entry name" value="WH-like_DNA-bd_sf"/>
</dbReference>
<accession>A0A2W7NFT9</accession>
<gene>
    <name evidence="3" type="ORF">LX69_00912</name>
</gene>
<protein>
    <submittedName>
        <fullName evidence="3">NUDIX domain-containing protein</fullName>
    </submittedName>
</protein>
<dbReference type="CDD" id="cd18873">
    <property type="entry name" value="NUDIX_NadM_like"/>
    <property type="match status" value="1"/>
</dbReference>
<dbReference type="InterPro" id="IPR054105">
    <property type="entry name" value="WHD_NrtR"/>
</dbReference>
<dbReference type="Pfam" id="PF00293">
    <property type="entry name" value="NUDIX"/>
    <property type="match status" value="1"/>
</dbReference>
<proteinExistence type="predicted"/>
<dbReference type="PANTHER" id="PTHR43736:SF4">
    <property type="entry name" value="SLR1690 PROTEIN"/>
    <property type="match status" value="1"/>
</dbReference>
<dbReference type="RefSeq" id="WP_111444623.1">
    <property type="nucleotide sequence ID" value="NZ_QKZK01000005.1"/>
</dbReference>
<dbReference type="Pfam" id="PF21906">
    <property type="entry name" value="WHD_NrtR"/>
    <property type="match status" value="1"/>
</dbReference>